<keyword evidence="1" id="KW-0472">Membrane</keyword>
<evidence type="ECO:0000313" key="2">
    <source>
        <dbReference type="EMBL" id="SVA45769.1"/>
    </source>
</evidence>
<sequence>MARSDSITWFMLGVAQLLLGEALLDAGTSDMLAQLIQLSGGGTIALGIYFLLFLARHESEFATAYNKAEKMVLEVNPDTGQKELVDDSPKALKAAWYAIPVGMTFIGLLAWLVA</sequence>
<feature type="transmembrane region" description="Helical" evidence="1">
    <location>
        <begin position="94"/>
        <end position="113"/>
    </location>
</feature>
<accession>A0A381VZN4</accession>
<name>A0A381VZN4_9ZZZZ</name>
<dbReference type="AlphaFoldDB" id="A0A381VZN4"/>
<protein>
    <submittedName>
        <fullName evidence="2">Uncharacterized protein</fullName>
    </submittedName>
</protein>
<gene>
    <name evidence="2" type="ORF">METZ01_LOCUS98623</name>
</gene>
<keyword evidence="1" id="KW-1133">Transmembrane helix</keyword>
<evidence type="ECO:0000256" key="1">
    <source>
        <dbReference type="SAM" id="Phobius"/>
    </source>
</evidence>
<reference evidence="2" key="1">
    <citation type="submission" date="2018-05" db="EMBL/GenBank/DDBJ databases">
        <authorList>
            <person name="Lanie J.A."/>
            <person name="Ng W.-L."/>
            <person name="Kazmierczak K.M."/>
            <person name="Andrzejewski T.M."/>
            <person name="Davidsen T.M."/>
            <person name="Wayne K.J."/>
            <person name="Tettelin H."/>
            <person name="Glass J.I."/>
            <person name="Rusch D."/>
            <person name="Podicherti R."/>
            <person name="Tsui H.-C.T."/>
            <person name="Winkler M.E."/>
        </authorList>
    </citation>
    <scope>NUCLEOTIDE SEQUENCE</scope>
</reference>
<organism evidence="2">
    <name type="scientific">marine metagenome</name>
    <dbReference type="NCBI Taxonomy" id="408172"/>
    <lineage>
        <taxon>unclassified sequences</taxon>
        <taxon>metagenomes</taxon>
        <taxon>ecological metagenomes</taxon>
    </lineage>
</organism>
<keyword evidence="1" id="KW-0812">Transmembrane</keyword>
<feature type="transmembrane region" description="Helical" evidence="1">
    <location>
        <begin position="36"/>
        <end position="55"/>
    </location>
</feature>
<proteinExistence type="predicted"/>
<dbReference type="EMBL" id="UINC01010272">
    <property type="protein sequence ID" value="SVA45769.1"/>
    <property type="molecule type" value="Genomic_DNA"/>
</dbReference>
<feature type="transmembrane region" description="Helical" evidence="1">
    <location>
        <begin position="6"/>
        <end position="24"/>
    </location>
</feature>